<comment type="caution">
    <text evidence="2">The sequence shown here is derived from an EMBL/GenBank/DDBJ whole genome shotgun (WGS) entry which is preliminary data.</text>
</comment>
<dbReference type="Proteomes" id="UP000037069">
    <property type="component" value="Unassembled WGS sequence"/>
</dbReference>
<gene>
    <name evidence="2" type="ORF">FF38_07190</name>
</gene>
<feature type="region of interest" description="Disordered" evidence="1">
    <location>
        <begin position="392"/>
        <end position="423"/>
    </location>
</feature>
<evidence type="ECO:0000256" key="1">
    <source>
        <dbReference type="SAM" id="MobiDB-lite"/>
    </source>
</evidence>
<dbReference type="AlphaFoldDB" id="A0A0L0BSY3"/>
<feature type="compositionally biased region" description="Low complexity" evidence="1">
    <location>
        <begin position="891"/>
        <end position="909"/>
    </location>
</feature>
<evidence type="ECO:0000313" key="3">
    <source>
        <dbReference type="Proteomes" id="UP000037069"/>
    </source>
</evidence>
<feature type="compositionally biased region" description="Acidic residues" evidence="1">
    <location>
        <begin position="874"/>
        <end position="890"/>
    </location>
</feature>
<reference evidence="2 3" key="1">
    <citation type="journal article" date="2015" name="Nat. Commun.">
        <title>Lucilia cuprina genome unlocks parasitic fly biology to underpin future interventions.</title>
        <authorList>
            <person name="Anstead C.A."/>
            <person name="Korhonen P.K."/>
            <person name="Young N.D."/>
            <person name="Hall R.S."/>
            <person name="Jex A.R."/>
            <person name="Murali S.C."/>
            <person name="Hughes D.S."/>
            <person name="Lee S.F."/>
            <person name="Perry T."/>
            <person name="Stroehlein A.J."/>
            <person name="Ansell B.R."/>
            <person name="Breugelmans B."/>
            <person name="Hofmann A."/>
            <person name="Qu J."/>
            <person name="Dugan S."/>
            <person name="Lee S.L."/>
            <person name="Chao H."/>
            <person name="Dinh H."/>
            <person name="Han Y."/>
            <person name="Doddapaneni H.V."/>
            <person name="Worley K.C."/>
            <person name="Muzny D.M."/>
            <person name="Ioannidis P."/>
            <person name="Waterhouse R.M."/>
            <person name="Zdobnov E.M."/>
            <person name="James P.J."/>
            <person name="Bagnall N.H."/>
            <person name="Kotze A.C."/>
            <person name="Gibbs R.A."/>
            <person name="Richards S."/>
            <person name="Batterham P."/>
            <person name="Gasser R.B."/>
        </authorList>
    </citation>
    <scope>NUCLEOTIDE SEQUENCE [LARGE SCALE GENOMIC DNA]</scope>
    <source>
        <strain evidence="2 3">LS</strain>
        <tissue evidence="2">Full body</tissue>
    </source>
</reference>
<protein>
    <submittedName>
        <fullName evidence="2">Uncharacterized protein</fullName>
    </submittedName>
</protein>
<dbReference type="OrthoDB" id="8062658at2759"/>
<feature type="region of interest" description="Disordered" evidence="1">
    <location>
        <begin position="528"/>
        <end position="616"/>
    </location>
</feature>
<accession>A0A0L0BSY3</accession>
<dbReference type="OMA" id="VIHASSH"/>
<feature type="compositionally biased region" description="Low complexity" evidence="1">
    <location>
        <begin position="130"/>
        <end position="171"/>
    </location>
</feature>
<feature type="compositionally biased region" description="Low complexity" evidence="1">
    <location>
        <begin position="538"/>
        <end position="616"/>
    </location>
</feature>
<name>A0A0L0BSY3_LUCCU</name>
<proteinExistence type="predicted"/>
<feature type="region of interest" description="Disordered" evidence="1">
    <location>
        <begin position="874"/>
        <end position="909"/>
    </location>
</feature>
<feature type="region of interest" description="Disordered" evidence="1">
    <location>
        <begin position="1"/>
        <end position="25"/>
    </location>
</feature>
<dbReference type="EMBL" id="JRES01001418">
    <property type="protein sequence ID" value="KNC23093.1"/>
    <property type="molecule type" value="Genomic_DNA"/>
</dbReference>
<organism evidence="2 3">
    <name type="scientific">Lucilia cuprina</name>
    <name type="common">Green bottle fly</name>
    <name type="synonym">Australian sheep blowfly</name>
    <dbReference type="NCBI Taxonomy" id="7375"/>
    <lineage>
        <taxon>Eukaryota</taxon>
        <taxon>Metazoa</taxon>
        <taxon>Ecdysozoa</taxon>
        <taxon>Arthropoda</taxon>
        <taxon>Hexapoda</taxon>
        <taxon>Insecta</taxon>
        <taxon>Pterygota</taxon>
        <taxon>Neoptera</taxon>
        <taxon>Endopterygota</taxon>
        <taxon>Diptera</taxon>
        <taxon>Brachycera</taxon>
        <taxon>Muscomorpha</taxon>
        <taxon>Oestroidea</taxon>
        <taxon>Calliphoridae</taxon>
        <taxon>Luciliinae</taxon>
        <taxon>Lucilia</taxon>
    </lineage>
</organism>
<keyword evidence="3" id="KW-1185">Reference proteome</keyword>
<feature type="region of interest" description="Disordered" evidence="1">
    <location>
        <begin position="119"/>
        <end position="171"/>
    </location>
</feature>
<sequence>MDYNNNEWRPVGRGDPLKNDPTFDYSPPTLDRVRYWADSDKEKDKTEEVSAALVDAKLKKANPGKNEILLLGVTGDRMRGGAPVQQHVPHMLKNAKGETPLLQPKYTSIRRSYYAHQLPTHLMPPPMQPMQPATQQHQLQSSSQMQQHQPQQQQAQSSMQSQSQHHQVSAMHMVKPAHSEYRHNMPGHSYMTSSPMSSMSVHSKPYYMSTATQPWMHTTTLASKGGASTSSSSVHSPLMMSGNSHRYSHPQTHDSHHQESVNYVTYHSRPSLTSTPSIMLGMNVAGHHEIYSPNSIRGSSSGHHKSTLSSSRKPWIHDLLQKEFIKPVKPTQNPNSYHVDTIKSSHMEPQQHFEPVMRPQGISTTYAPVTFVTPTMPSTTSTTQTVYITSTTQKQTTTTTPPSPMYSSTPSTYTTTTHAPRTTTTLSPTRLLIPNTSNLAYRPTVAPVKMTTDSLFSHYNQPEKPLRGPMYLIIEGHSKVKTYGKDELDPHKPKIVPVIPKREPVVRMADPNEKRGTPETFQVKHLHTKTTKPMETSATKPAVTKATTAKPAVTKATTTKPAATKATTAKPAVTKATTTKPPTATKTTTKQPAAAMKTTTTTTVKPKTTMKTTTTTKPTAKKVITSTTTTTTKPSKISVTTTPIPAKPKFEKIDSKEVKSSGKDELKMSAKLTNPNALEAPQKPTQTLINEPPTAMQGFLSFLDSSLDSIFKEEPMADNDSQKEMDSNKDTTTKLKPIAMKPSSPQQIEARVSTKLEAIKAEDYEDYVDDNYFQMTTEYIPRETRQVFDYDQLPESRINLKDDANFGDFLEQIDDEDDLSTFNFDDEYEDEDEEEIEGQKPTQIAVNSSNKPHNLIKRIDSLVSSSVEDDFDDLSSLVDGDDDDLTEDVLTDLPRNQPRQQQQPQAKKA</sequence>
<evidence type="ECO:0000313" key="2">
    <source>
        <dbReference type="EMBL" id="KNC23093.1"/>
    </source>
</evidence>